<name>A0A2I1GGU9_9GLOM</name>
<gene>
    <name evidence="1" type="ORF">RhiirA4_518041</name>
</gene>
<comment type="caution">
    <text evidence="1">The sequence shown here is derived from an EMBL/GenBank/DDBJ whole genome shotgun (WGS) entry which is preliminary data.</text>
</comment>
<organism evidence="1 2">
    <name type="scientific">Rhizophagus irregularis</name>
    <dbReference type="NCBI Taxonomy" id="588596"/>
    <lineage>
        <taxon>Eukaryota</taxon>
        <taxon>Fungi</taxon>
        <taxon>Fungi incertae sedis</taxon>
        <taxon>Mucoromycota</taxon>
        <taxon>Glomeromycotina</taxon>
        <taxon>Glomeromycetes</taxon>
        <taxon>Glomerales</taxon>
        <taxon>Glomeraceae</taxon>
        <taxon>Rhizophagus</taxon>
    </lineage>
</organism>
<evidence type="ECO:0000313" key="2">
    <source>
        <dbReference type="Proteomes" id="UP000234323"/>
    </source>
</evidence>
<keyword evidence="2" id="KW-1185">Reference proteome</keyword>
<protein>
    <submittedName>
        <fullName evidence="1">Uncharacterized protein</fullName>
    </submittedName>
</protein>
<sequence>MMVIPDDTPKFYDRVNTTVLDDELEDRPTSELGSRHAEILRHITPIRHYNTTLNMNLRTKIWCTFTPPNCRIIWNNYTSIYATGPTASEKLGTFGFVWTAISKPSTSIQYKELDIFCELSRRFKAIYESSSDHSCVLLSKSTLVLHPKC</sequence>
<dbReference type="AlphaFoldDB" id="A0A2I1GGU9"/>
<reference evidence="1 2" key="1">
    <citation type="submission" date="2015-10" db="EMBL/GenBank/DDBJ databases">
        <title>Genome analyses suggest a sexual origin of heterokaryosis in a supposedly ancient asexual fungus.</title>
        <authorList>
            <person name="Ropars J."/>
            <person name="Sedzielewska K."/>
            <person name="Noel J."/>
            <person name="Charron P."/>
            <person name="Farinelli L."/>
            <person name="Marton T."/>
            <person name="Kruger M."/>
            <person name="Pelin A."/>
            <person name="Brachmann A."/>
            <person name="Corradi N."/>
        </authorList>
    </citation>
    <scope>NUCLEOTIDE SEQUENCE [LARGE SCALE GENOMIC DNA]</scope>
    <source>
        <strain evidence="1 2">A4</strain>
    </source>
</reference>
<evidence type="ECO:0000313" key="1">
    <source>
        <dbReference type="EMBL" id="PKY45844.1"/>
    </source>
</evidence>
<dbReference type="Proteomes" id="UP000234323">
    <property type="component" value="Unassembled WGS sequence"/>
</dbReference>
<proteinExistence type="predicted"/>
<accession>A0A2I1GGU9</accession>
<dbReference type="EMBL" id="LLXI01000412">
    <property type="protein sequence ID" value="PKY45844.1"/>
    <property type="molecule type" value="Genomic_DNA"/>
</dbReference>